<dbReference type="KEGG" id="malb:109974640"/>
<keyword evidence="15" id="KW-1185">Reference proteome</keyword>
<proteinExistence type="predicted"/>
<evidence type="ECO:0000256" key="7">
    <source>
        <dbReference type="ARBA" id="ARBA00023136"/>
    </source>
</evidence>
<keyword evidence="6" id="KW-1133">Transmembrane helix</keyword>
<dbReference type="Pfam" id="PF00100">
    <property type="entry name" value="Zona_pellucida"/>
    <property type="match status" value="1"/>
</dbReference>
<reference evidence="14" key="1">
    <citation type="submission" date="2025-08" db="UniProtKB">
        <authorList>
            <consortium name="Ensembl"/>
        </authorList>
    </citation>
    <scope>IDENTIFICATION</scope>
</reference>
<dbReference type="GO" id="GO:0007339">
    <property type="term" value="P:binding of sperm to zona pellucida"/>
    <property type="evidence" value="ECO:0007669"/>
    <property type="project" value="TreeGrafter"/>
</dbReference>
<evidence type="ECO:0000256" key="8">
    <source>
        <dbReference type="ARBA" id="ARBA00023157"/>
    </source>
</evidence>
<dbReference type="InterPro" id="IPR001507">
    <property type="entry name" value="ZP_dom"/>
</dbReference>
<feature type="compositionally biased region" description="Pro residues" evidence="11">
    <location>
        <begin position="421"/>
        <end position="433"/>
    </location>
</feature>
<evidence type="ECO:0000256" key="12">
    <source>
        <dbReference type="SAM" id="SignalP"/>
    </source>
</evidence>
<dbReference type="InterPro" id="IPR051148">
    <property type="entry name" value="Zona_Pellucida_Domain_gp"/>
</dbReference>
<dbReference type="OrthoDB" id="8889443at2759"/>
<dbReference type="InterPro" id="IPR055355">
    <property type="entry name" value="ZP-C"/>
</dbReference>
<dbReference type="RefSeq" id="XP_020480602.1">
    <property type="nucleotide sequence ID" value="XM_020624946.1"/>
</dbReference>
<dbReference type="PANTHER" id="PTHR23343">
    <property type="entry name" value="ZONA PELLUCIDA SPERM-BINDING PROTEIN"/>
    <property type="match status" value="1"/>
</dbReference>
<feature type="signal peptide" evidence="12">
    <location>
        <begin position="1"/>
        <end position="21"/>
    </location>
</feature>
<name>A0A3Q3IF90_MONAL</name>
<dbReference type="GO" id="GO:0060468">
    <property type="term" value="P:prevention of polyspermy"/>
    <property type="evidence" value="ECO:0007669"/>
    <property type="project" value="TreeGrafter"/>
</dbReference>
<protein>
    <recommendedName>
        <fullName evidence="13">ZP domain-containing protein</fullName>
    </recommendedName>
</protein>
<evidence type="ECO:0000313" key="14">
    <source>
        <dbReference type="Ensembl" id="ENSMALP00000002868.1"/>
    </source>
</evidence>
<accession>A0A3Q3IF90</accession>
<keyword evidence="2" id="KW-1003">Cell membrane</keyword>
<feature type="compositionally biased region" description="Polar residues" evidence="11">
    <location>
        <begin position="145"/>
        <end position="155"/>
    </location>
</feature>
<comment type="subcellular location">
    <subcellularLocation>
        <location evidence="1">Cell membrane</location>
        <topology evidence="1">Single-pass type I membrane protein</topology>
    </subcellularLocation>
    <subcellularLocation>
        <location evidence="10">Zona pellucida</location>
    </subcellularLocation>
</comment>
<dbReference type="GO" id="GO:0035805">
    <property type="term" value="C:egg coat"/>
    <property type="evidence" value="ECO:0007669"/>
    <property type="project" value="UniProtKB-SubCell"/>
</dbReference>
<feature type="domain" description="ZP" evidence="13">
    <location>
        <begin position="792"/>
        <end position="1090"/>
    </location>
</feature>
<evidence type="ECO:0000256" key="5">
    <source>
        <dbReference type="ARBA" id="ARBA00022692"/>
    </source>
</evidence>
<dbReference type="STRING" id="43700.ENSMALP00000002868"/>
<reference evidence="14" key="2">
    <citation type="submission" date="2025-09" db="UniProtKB">
        <authorList>
            <consortium name="Ensembl"/>
        </authorList>
    </citation>
    <scope>IDENTIFICATION</scope>
</reference>
<dbReference type="AlphaFoldDB" id="A0A3Q3IF90"/>
<keyword evidence="5" id="KW-0812">Transmembrane</keyword>
<evidence type="ECO:0000256" key="4">
    <source>
        <dbReference type="ARBA" id="ARBA00022685"/>
    </source>
</evidence>
<sequence>MYVKQIGVCFSVLFISTITMMTVPSVGRCESTARSPQPEPPEAAHHVRSSLLRRRREAREGRQPGPRRGEESGNPPLSEDEHIQTETTGTRPERRPRPRMGHKPRKTEGESMFSSLSLSNQNCSVGKIRSITRGEFYITGHDEASASNVSPQPSSVPGLHRVRGQPAGGSEENWLQPVVECGADAMTLSVRRRRAAQLLLDRESESSVPLSQLPPHCGYSVQTSWRDLSLTARCDACHVTQEGDRYVLSLLWRGSPVKVSCPVSRMQPRVGAVPSLCCSLYGLTVRVQGPSATEELRVNVRGEWTPVAALAEQCGYTLERKDAEVEIAAPFPSCGITVKDGTHVLVLQLGGETFSLSCPVSPLDKRPQTRKPLTRKPLDISHQARELMQPLSESPEPLQWAPPFYLAPPYYPHPTYPLRPEAYHPPTPSPPAPRATFRPQPLPPADSQPDYQDYHTHRAHKPSGVHRPLSSTDEMEEPRWVYPDLQQEPLSERDGATAAGPSLQPPSHAFNPYYHYYHHPKIPLSGPYQSPDPGPEVPEELSTIVLNGEFPVLYPGVQQPEANSGQFSEMLPLLYTPLSSPTFGHSAPDPCHPLPYPLHYLHYIPYITRGEEKGLAPLHPYQAAETNLSFIYPVPHKHNMIPYVALPNADRVVNGEASRSEQIKHLRLSGGDDDEKKLNAPVTPLPPSYPSGPDLVAPPPPHLYYLHPYHYYQMYYGDTDSHASLTSSKKALDKRQTTPPSTKFEHDVQEFPLHPYYYYYQLYYQPEVTGDDQEVHLAGNMDSGKASGSQLPCESDSSRMDLLVHADAPGYLSMHSPFCSIWSHFLTQQHLFDAGCLNGQEAEERPDNEIRVSHPAHHVSCSLHELTSDPDIYTVPLDGQCGVSEHGFPLPVVDLCQVHGVSSLQQDHDNSPVRLTDCSSSPGEVRLHGMDGPTPPAMQSKPLAVQLRIATDQSFSSYHPEAHLPLSLVQGHPLYLEVSLLDPPDPDLVLLVHSCLAYTHTPYTSWMLVYDGCTSLDDPQLLPSPHSDPHHIRRIVISSFLSLPSHSPWYLAGVGHAYLDPEVYFLCWTEVCSPADADCFVGCMDGPNSDV</sequence>
<dbReference type="Ensembl" id="ENSMALT00000002947.1">
    <property type="protein sequence ID" value="ENSMALP00000002868.1"/>
    <property type="gene ID" value="ENSMALG00000002142.1"/>
</dbReference>
<feature type="region of interest" description="Disordered" evidence="11">
    <location>
        <begin position="144"/>
        <end position="171"/>
    </location>
</feature>
<keyword evidence="4" id="KW-0165">Cleavage on pair of basic residues</keyword>
<feature type="compositionally biased region" description="Basic and acidic residues" evidence="11">
    <location>
        <begin position="57"/>
        <end position="71"/>
    </location>
</feature>
<dbReference type="PANTHER" id="PTHR23343:SF117">
    <property type="entry name" value="ZONA PELLUCIDA SPERM-BINDING PROTEIN 4-LIKE ISOFORM X1"/>
    <property type="match status" value="1"/>
</dbReference>
<dbReference type="GeneID" id="109974640"/>
<feature type="compositionally biased region" description="Basic residues" evidence="11">
    <location>
        <begin position="94"/>
        <end position="105"/>
    </location>
</feature>
<keyword evidence="8" id="KW-1015">Disulfide bond</keyword>
<feature type="region of interest" description="Disordered" evidence="11">
    <location>
        <begin position="29"/>
        <end position="119"/>
    </location>
</feature>
<dbReference type="InterPro" id="IPR042235">
    <property type="entry name" value="ZP-C_dom"/>
</dbReference>
<keyword evidence="7" id="KW-0472">Membrane</keyword>
<evidence type="ECO:0000313" key="15">
    <source>
        <dbReference type="Proteomes" id="UP000261600"/>
    </source>
</evidence>
<evidence type="ECO:0000256" key="2">
    <source>
        <dbReference type="ARBA" id="ARBA00022475"/>
    </source>
</evidence>
<dbReference type="Gene3D" id="2.60.40.4100">
    <property type="entry name" value="Zona pellucida, ZP-C domain"/>
    <property type="match status" value="1"/>
</dbReference>
<feature type="chain" id="PRO_5018782343" description="ZP domain-containing protein" evidence="12">
    <location>
        <begin position="22"/>
        <end position="1091"/>
    </location>
</feature>
<evidence type="ECO:0000256" key="3">
    <source>
        <dbReference type="ARBA" id="ARBA00022530"/>
    </source>
</evidence>
<keyword evidence="3" id="KW-0964">Secreted</keyword>
<keyword evidence="3" id="KW-0272">Extracellular matrix</keyword>
<dbReference type="Proteomes" id="UP000261600">
    <property type="component" value="Unplaced"/>
</dbReference>
<dbReference type="PROSITE" id="PS51034">
    <property type="entry name" value="ZP_2"/>
    <property type="match status" value="1"/>
</dbReference>
<evidence type="ECO:0000256" key="11">
    <source>
        <dbReference type="SAM" id="MobiDB-lite"/>
    </source>
</evidence>
<evidence type="ECO:0000256" key="1">
    <source>
        <dbReference type="ARBA" id="ARBA00004251"/>
    </source>
</evidence>
<evidence type="ECO:0000256" key="6">
    <source>
        <dbReference type="ARBA" id="ARBA00022989"/>
    </source>
</evidence>
<feature type="compositionally biased region" description="Basic residues" evidence="11">
    <location>
        <begin position="46"/>
        <end position="56"/>
    </location>
</feature>
<organism evidence="14 15">
    <name type="scientific">Monopterus albus</name>
    <name type="common">Swamp eel</name>
    <dbReference type="NCBI Taxonomy" id="43700"/>
    <lineage>
        <taxon>Eukaryota</taxon>
        <taxon>Metazoa</taxon>
        <taxon>Chordata</taxon>
        <taxon>Craniata</taxon>
        <taxon>Vertebrata</taxon>
        <taxon>Euteleostomi</taxon>
        <taxon>Actinopterygii</taxon>
        <taxon>Neopterygii</taxon>
        <taxon>Teleostei</taxon>
        <taxon>Neoteleostei</taxon>
        <taxon>Acanthomorphata</taxon>
        <taxon>Anabantaria</taxon>
        <taxon>Synbranchiformes</taxon>
        <taxon>Synbranchidae</taxon>
        <taxon>Monopterus</taxon>
    </lineage>
</organism>
<evidence type="ECO:0000256" key="10">
    <source>
        <dbReference type="ARBA" id="ARBA00024183"/>
    </source>
</evidence>
<evidence type="ECO:0000259" key="13">
    <source>
        <dbReference type="PROSITE" id="PS51034"/>
    </source>
</evidence>
<keyword evidence="9" id="KW-0278">Fertilization</keyword>
<dbReference type="GO" id="GO:0032190">
    <property type="term" value="F:acrosin binding"/>
    <property type="evidence" value="ECO:0007669"/>
    <property type="project" value="TreeGrafter"/>
</dbReference>
<keyword evidence="12" id="KW-0732">Signal</keyword>
<dbReference type="GO" id="GO:0035804">
    <property type="term" value="F:structural constituent of egg coat"/>
    <property type="evidence" value="ECO:0007669"/>
    <property type="project" value="TreeGrafter"/>
</dbReference>
<feature type="region of interest" description="Disordered" evidence="11">
    <location>
        <begin position="421"/>
        <end position="475"/>
    </location>
</feature>
<evidence type="ECO:0000256" key="9">
    <source>
        <dbReference type="ARBA" id="ARBA00023279"/>
    </source>
</evidence>
<dbReference type="GO" id="GO:0005886">
    <property type="term" value="C:plasma membrane"/>
    <property type="evidence" value="ECO:0007669"/>
    <property type="project" value="UniProtKB-SubCell"/>
</dbReference>